<gene>
    <name evidence="1" type="ORF">D7W81_09105</name>
</gene>
<dbReference type="RefSeq" id="WP_120554947.1">
    <property type="nucleotide sequence ID" value="NZ_RAWK01000042.1"/>
</dbReference>
<organism evidence="1 2">
    <name type="scientific">Corallococcus aberystwythensis</name>
    <dbReference type="NCBI Taxonomy" id="2316722"/>
    <lineage>
        <taxon>Bacteria</taxon>
        <taxon>Pseudomonadati</taxon>
        <taxon>Myxococcota</taxon>
        <taxon>Myxococcia</taxon>
        <taxon>Myxococcales</taxon>
        <taxon>Cystobacterineae</taxon>
        <taxon>Myxococcaceae</taxon>
        <taxon>Corallococcus</taxon>
    </lineage>
</organism>
<dbReference type="AlphaFoldDB" id="A0A3A8QRY2"/>
<evidence type="ECO:0000313" key="2">
    <source>
        <dbReference type="Proteomes" id="UP000267003"/>
    </source>
</evidence>
<dbReference type="Proteomes" id="UP000267003">
    <property type="component" value="Unassembled WGS sequence"/>
</dbReference>
<evidence type="ECO:0000313" key="1">
    <source>
        <dbReference type="EMBL" id="RKH70508.1"/>
    </source>
</evidence>
<keyword evidence="2" id="KW-1185">Reference proteome</keyword>
<comment type="caution">
    <text evidence="1">The sequence shown here is derived from an EMBL/GenBank/DDBJ whole genome shotgun (WGS) entry which is preliminary data.</text>
</comment>
<evidence type="ECO:0008006" key="3">
    <source>
        <dbReference type="Google" id="ProtNLM"/>
    </source>
</evidence>
<dbReference type="EMBL" id="RAWK01000042">
    <property type="protein sequence ID" value="RKH70508.1"/>
    <property type="molecule type" value="Genomic_DNA"/>
</dbReference>
<proteinExistence type="predicted"/>
<accession>A0A3A8QRY2</accession>
<name>A0A3A8QRY2_9BACT</name>
<sequence>MRLTEACRRHGFRVSVEPPSADAPRPGSTLLGHPLDPILAGLYSQAGRATLGDIELYRPGFGPDGVLDVNAWLRGRGQAPFPSCVLFGQVSNLAYYYGVVPGLADARGVQPVVYIDMQEELLVVPVASSVDWLLNQLARFMELLPEDPDFVPGRCSTATFPFAAAGLIARDTALVEMLRAGRFDGLVTRDEESQRWMRQVLGQ</sequence>
<dbReference type="OrthoDB" id="5506228at2"/>
<reference evidence="2" key="1">
    <citation type="submission" date="2018-09" db="EMBL/GenBank/DDBJ databases">
        <authorList>
            <person name="Livingstone P.G."/>
            <person name="Whitworth D.E."/>
        </authorList>
    </citation>
    <scope>NUCLEOTIDE SEQUENCE [LARGE SCALE GENOMIC DNA]</scope>
    <source>
        <strain evidence="2">AB050A</strain>
    </source>
</reference>
<protein>
    <recommendedName>
        <fullName evidence="3">SMI1/KNR4 family protein</fullName>
    </recommendedName>
</protein>